<dbReference type="PROSITE" id="PS51117">
    <property type="entry name" value="LAMININ_NTER"/>
    <property type="match status" value="1"/>
</dbReference>
<dbReference type="EMBL" id="REGW02000010">
    <property type="protein sequence ID" value="KAE8290888.1"/>
    <property type="molecule type" value="Genomic_DNA"/>
</dbReference>
<dbReference type="GO" id="GO:0007155">
    <property type="term" value="P:cell adhesion"/>
    <property type="evidence" value="ECO:0007669"/>
    <property type="project" value="UniProtKB-KW"/>
</dbReference>
<dbReference type="Pfam" id="PF00055">
    <property type="entry name" value="Laminin_N"/>
    <property type="match status" value="1"/>
</dbReference>
<evidence type="ECO:0000256" key="15">
    <source>
        <dbReference type="SAM" id="SignalP"/>
    </source>
</evidence>
<dbReference type="PANTHER" id="PTHR10574:SF406">
    <property type="entry name" value="LAMININ SUBUNIT ALPHA 5"/>
    <property type="match status" value="1"/>
</dbReference>
<reference evidence="20 21" key="1">
    <citation type="submission" date="2019-07" db="EMBL/GenBank/DDBJ databases">
        <title>Chromosome genome assembly for large yellow croaker.</title>
        <authorList>
            <person name="Xiao S."/>
        </authorList>
    </citation>
    <scope>NUCLEOTIDE SEQUENCE [LARGE SCALE GENOMIC DNA]</scope>
    <source>
        <strain evidence="20">JMULYC20181020</strain>
        <tissue evidence="20">Muscle</tissue>
    </source>
</reference>
<feature type="disulfide bond" evidence="12">
    <location>
        <begin position="499"/>
        <end position="511"/>
    </location>
</feature>
<dbReference type="InterPro" id="IPR009254">
    <property type="entry name" value="Laminin_aI"/>
</dbReference>
<feature type="compositionally biased region" description="Basic residues" evidence="14">
    <location>
        <begin position="938"/>
        <end position="949"/>
    </location>
</feature>
<dbReference type="GO" id="GO:0005604">
    <property type="term" value="C:basement membrane"/>
    <property type="evidence" value="ECO:0007669"/>
    <property type="project" value="UniProtKB-SubCell"/>
</dbReference>
<dbReference type="GO" id="GO:0009888">
    <property type="term" value="P:tissue development"/>
    <property type="evidence" value="ECO:0007669"/>
    <property type="project" value="TreeGrafter"/>
</dbReference>
<dbReference type="FunFam" id="2.10.25.10:FF:000388">
    <property type="entry name" value="Laminin subunit alpha"/>
    <property type="match status" value="1"/>
</dbReference>
<feature type="domain" description="Laminin G" evidence="16">
    <location>
        <begin position="2770"/>
        <end position="2927"/>
    </location>
</feature>
<feature type="domain" description="Laminin EGF-like" evidence="17">
    <location>
        <begin position="1733"/>
        <end position="1788"/>
    </location>
</feature>
<evidence type="ECO:0000256" key="5">
    <source>
        <dbReference type="ARBA" id="ARBA00022737"/>
    </source>
</evidence>
<dbReference type="Gene3D" id="2.60.120.260">
    <property type="entry name" value="Galactose-binding domain-like"/>
    <property type="match status" value="1"/>
</dbReference>
<dbReference type="Pfam" id="PF24973">
    <property type="entry name" value="EGF_LMN_ATRN"/>
    <property type="match status" value="1"/>
</dbReference>
<feature type="disulfide bond" evidence="12">
    <location>
        <begin position="564"/>
        <end position="573"/>
    </location>
</feature>
<dbReference type="SUPFAM" id="SSF57196">
    <property type="entry name" value="EGF/Laminin"/>
    <property type="match status" value="13"/>
</dbReference>
<dbReference type="FunFam" id="2.10.25.10:FF:000033">
    <property type="entry name" value="Laminin subunit alpha 2"/>
    <property type="match status" value="1"/>
</dbReference>
<evidence type="ECO:0000256" key="14">
    <source>
        <dbReference type="SAM" id="MobiDB-lite"/>
    </source>
</evidence>
<feature type="disulfide bond" evidence="12">
    <location>
        <begin position="1332"/>
        <end position="1341"/>
    </location>
</feature>
<dbReference type="GO" id="GO:0005576">
    <property type="term" value="C:extracellular region"/>
    <property type="evidence" value="ECO:0007669"/>
    <property type="project" value="UniProtKB-ARBA"/>
</dbReference>
<evidence type="ECO:0000259" key="19">
    <source>
        <dbReference type="PROSITE" id="PS51117"/>
    </source>
</evidence>
<dbReference type="InterPro" id="IPR056863">
    <property type="entry name" value="LMN_ATRN_NET-like_EGF"/>
</dbReference>
<dbReference type="InterPro" id="IPR010307">
    <property type="entry name" value="Laminin_dom_II"/>
</dbReference>
<dbReference type="InterPro" id="IPR002049">
    <property type="entry name" value="LE_dom"/>
</dbReference>
<dbReference type="SMART" id="SM00282">
    <property type="entry name" value="LamG"/>
    <property type="match status" value="2"/>
</dbReference>
<evidence type="ECO:0000256" key="11">
    <source>
        <dbReference type="ARBA" id="ARBA00023292"/>
    </source>
</evidence>
<feature type="disulfide bond" evidence="12">
    <location>
        <begin position="544"/>
        <end position="556"/>
    </location>
</feature>
<dbReference type="FunFam" id="2.10.25.10:FF:000106">
    <property type="entry name" value="Heparan sulfate proteoglycan 2"/>
    <property type="match status" value="1"/>
</dbReference>
<evidence type="ECO:0000256" key="2">
    <source>
        <dbReference type="ARBA" id="ARBA00022525"/>
    </source>
</evidence>
<dbReference type="SUPFAM" id="SSF49899">
    <property type="entry name" value="Concanavalin A-like lectins/glucanases"/>
    <property type="match status" value="3"/>
</dbReference>
<dbReference type="Pfam" id="PF00053">
    <property type="entry name" value="EGF_laminin"/>
    <property type="match status" value="13"/>
</dbReference>
<dbReference type="Gene3D" id="2.60.120.200">
    <property type="match status" value="3"/>
</dbReference>
<dbReference type="SMART" id="SM00136">
    <property type="entry name" value="LamNT"/>
    <property type="match status" value="1"/>
</dbReference>
<dbReference type="FunFam" id="2.10.25.10:FF:000209">
    <property type="entry name" value="Laminin subunit alpha 5"/>
    <property type="match status" value="1"/>
</dbReference>
<keyword evidence="2" id="KW-0964">Secreted</keyword>
<dbReference type="FunFam" id="2.10.25.10:FF:000034">
    <property type="entry name" value="Laminin subunit alpha 3"/>
    <property type="match status" value="1"/>
</dbReference>
<keyword evidence="7" id="KW-0130">Cell adhesion</keyword>
<accession>A0A6G0IH62</accession>
<feature type="domain" description="Laminin EGF-like" evidence="17">
    <location>
        <begin position="1311"/>
        <end position="1356"/>
    </location>
</feature>
<dbReference type="PROSITE" id="PS50025">
    <property type="entry name" value="LAM_G_DOMAIN"/>
    <property type="match status" value="2"/>
</dbReference>
<keyword evidence="10" id="KW-0325">Glycoprotein</keyword>
<gene>
    <name evidence="20" type="ORF">D5F01_LYC10479</name>
</gene>
<dbReference type="GO" id="GO:0007411">
    <property type="term" value="P:axon guidance"/>
    <property type="evidence" value="ECO:0007669"/>
    <property type="project" value="TreeGrafter"/>
</dbReference>
<evidence type="ECO:0000313" key="20">
    <source>
        <dbReference type="EMBL" id="KAE8290888.1"/>
    </source>
</evidence>
<feature type="domain" description="Laminin IV type A" evidence="18">
    <location>
        <begin position="1474"/>
        <end position="1652"/>
    </location>
</feature>
<dbReference type="PROSITE" id="PS01248">
    <property type="entry name" value="EGF_LAM_1"/>
    <property type="match status" value="6"/>
</dbReference>
<feature type="signal peptide" evidence="15">
    <location>
        <begin position="1"/>
        <end position="30"/>
    </location>
</feature>
<dbReference type="InterPro" id="IPR000742">
    <property type="entry name" value="EGF"/>
</dbReference>
<evidence type="ECO:0000256" key="7">
    <source>
        <dbReference type="ARBA" id="ARBA00022889"/>
    </source>
</evidence>
<feature type="coiled-coil region" evidence="13">
    <location>
        <begin position="2015"/>
        <end position="2279"/>
    </location>
</feature>
<dbReference type="FunFam" id="2.60.120.260:FF:000092">
    <property type="entry name" value="Laminin subunit alpha-3"/>
    <property type="match status" value="1"/>
</dbReference>
<feature type="disulfide bond" evidence="12">
    <location>
        <begin position="1311"/>
        <end position="1323"/>
    </location>
</feature>
<dbReference type="PROSITE" id="PS51115">
    <property type="entry name" value="LAMININ_IVA"/>
    <property type="match status" value="1"/>
</dbReference>
<dbReference type="FunFam" id="2.10.25.10:FF:000069">
    <property type="entry name" value="Laminin subunit alpha 1"/>
    <property type="match status" value="1"/>
</dbReference>
<evidence type="ECO:0000256" key="6">
    <source>
        <dbReference type="ARBA" id="ARBA00022869"/>
    </source>
</evidence>
<dbReference type="PROSITE" id="PS50027">
    <property type="entry name" value="EGF_LAM_2"/>
    <property type="match status" value="9"/>
</dbReference>
<dbReference type="GO" id="GO:0005201">
    <property type="term" value="F:extracellular matrix structural constituent"/>
    <property type="evidence" value="ECO:0007669"/>
    <property type="project" value="TreeGrafter"/>
</dbReference>
<feature type="disulfide bond" evidence="12">
    <location>
        <begin position="441"/>
        <end position="450"/>
    </location>
</feature>
<dbReference type="GO" id="GO:0009887">
    <property type="term" value="P:animal organ morphogenesis"/>
    <property type="evidence" value="ECO:0007669"/>
    <property type="project" value="TreeGrafter"/>
</dbReference>
<keyword evidence="9 12" id="KW-1015">Disulfide bond</keyword>
<feature type="disulfide bond" evidence="12">
    <location>
        <begin position="589"/>
        <end position="601"/>
    </location>
</feature>
<feature type="domain" description="Laminin EGF-like" evidence="17">
    <location>
        <begin position="589"/>
        <end position="640"/>
    </location>
</feature>
<evidence type="ECO:0000256" key="13">
    <source>
        <dbReference type="SAM" id="Coils"/>
    </source>
</evidence>
<feature type="domain" description="Laminin EGF-like" evidence="17">
    <location>
        <begin position="1686"/>
        <end position="1732"/>
    </location>
</feature>
<dbReference type="Gene3D" id="2.10.25.10">
    <property type="entry name" value="Laminin"/>
    <property type="match status" value="13"/>
</dbReference>
<dbReference type="PRINTS" id="PR00011">
    <property type="entry name" value="EGFLAMININ"/>
</dbReference>
<feature type="disulfide bond" evidence="12">
    <location>
        <begin position="1425"/>
        <end position="1434"/>
    </location>
</feature>
<comment type="caution">
    <text evidence="20">The sequence shown here is derived from an EMBL/GenBank/DDBJ whole genome shotgun (WGS) entry which is preliminary data.</text>
</comment>
<feature type="domain" description="Laminin EGF-like" evidence="17">
    <location>
        <begin position="544"/>
        <end position="588"/>
    </location>
</feature>
<dbReference type="PANTHER" id="PTHR10574">
    <property type="entry name" value="NETRIN/LAMININ-RELATED"/>
    <property type="match status" value="1"/>
</dbReference>
<dbReference type="SMART" id="SM00181">
    <property type="entry name" value="EGF"/>
    <property type="match status" value="9"/>
</dbReference>
<feature type="domain" description="Laminin EGF-like" evidence="17">
    <location>
        <begin position="422"/>
        <end position="465"/>
    </location>
</feature>
<evidence type="ECO:0000259" key="18">
    <source>
        <dbReference type="PROSITE" id="PS51115"/>
    </source>
</evidence>
<dbReference type="GO" id="GO:0045995">
    <property type="term" value="P:regulation of embryonic development"/>
    <property type="evidence" value="ECO:0007669"/>
    <property type="project" value="InterPro"/>
</dbReference>
<dbReference type="Pfam" id="PF02210">
    <property type="entry name" value="Laminin_G_2"/>
    <property type="match status" value="2"/>
</dbReference>
<evidence type="ECO:0000259" key="17">
    <source>
        <dbReference type="PROSITE" id="PS50027"/>
    </source>
</evidence>
<dbReference type="FunFam" id="2.10.25.10:FF:000011">
    <property type="entry name" value="Cadherin EGF LAG seven-pass G-type receptor"/>
    <property type="match status" value="1"/>
</dbReference>
<organism evidence="20 21">
    <name type="scientific">Larimichthys crocea</name>
    <name type="common">Large yellow croaker</name>
    <name type="synonym">Pseudosciaena crocea</name>
    <dbReference type="NCBI Taxonomy" id="215358"/>
    <lineage>
        <taxon>Eukaryota</taxon>
        <taxon>Metazoa</taxon>
        <taxon>Chordata</taxon>
        <taxon>Craniata</taxon>
        <taxon>Vertebrata</taxon>
        <taxon>Euteleostomi</taxon>
        <taxon>Actinopterygii</taxon>
        <taxon>Neopterygii</taxon>
        <taxon>Teleostei</taxon>
        <taxon>Neoteleostei</taxon>
        <taxon>Acanthomorphata</taxon>
        <taxon>Eupercaria</taxon>
        <taxon>Sciaenidae</taxon>
        <taxon>Larimichthys</taxon>
    </lineage>
</organism>
<name>A0A6G0IH62_LARCR</name>
<feature type="disulfide bond" evidence="12">
    <location>
        <begin position="591"/>
        <end position="608"/>
    </location>
</feature>
<feature type="chain" id="PRO_5026193709" evidence="15">
    <location>
        <begin position="31"/>
        <end position="2944"/>
    </location>
</feature>
<dbReference type="FunFam" id="2.10.25.10:FF:000090">
    <property type="entry name" value="laminin subunit alpha"/>
    <property type="match status" value="1"/>
</dbReference>
<evidence type="ECO:0000256" key="1">
    <source>
        <dbReference type="ARBA" id="ARBA00004302"/>
    </source>
</evidence>
<proteinExistence type="predicted"/>
<feature type="region of interest" description="Disordered" evidence="14">
    <location>
        <begin position="932"/>
        <end position="965"/>
    </location>
</feature>
<feature type="disulfide bond" evidence="12">
    <location>
        <begin position="610"/>
        <end position="619"/>
    </location>
</feature>
<dbReference type="Pfam" id="PF06009">
    <property type="entry name" value="Laminin_II"/>
    <property type="match status" value="1"/>
</dbReference>
<dbReference type="Pfam" id="PF00052">
    <property type="entry name" value="Laminin_B"/>
    <property type="match status" value="1"/>
</dbReference>
<dbReference type="InterPro" id="IPR050440">
    <property type="entry name" value="Laminin/Netrin_ECM"/>
</dbReference>
<feature type="domain" description="Laminin N-terminal" evidence="19">
    <location>
        <begin position="38"/>
        <end position="291"/>
    </location>
</feature>
<feature type="disulfide bond" evidence="12">
    <location>
        <begin position="1759"/>
        <end position="1768"/>
    </location>
</feature>
<dbReference type="PROSITE" id="PS00022">
    <property type="entry name" value="EGF_1"/>
    <property type="match status" value="1"/>
</dbReference>
<feature type="domain" description="Laminin EGF-like" evidence="17">
    <location>
        <begin position="685"/>
        <end position="737"/>
    </location>
</feature>
<feature type="disulfide bond" evidence="12">
    <location>
        <begin position="1705"/>
        <end position="1714"/>
    </location>
</feature>
<sequence length="2944" mass="325384">MWNMARGMRAAHLLALICTFSTTLFRDADGQETFDDLTGFSLSPPYFNLAHGSSISATATCGQDEAGRPRNDLYCKLVGGPTNRVLTQNIQGQFCDYCNSAEPNKAHPVTNAIDGTERWWQSPPLSRGLVYNEVNVTLDLGQLFHVAYVLIKFANSPRPDLWVLERSVDNGRTFIPWQYFAHSKHECIEKFGKQPNARILSDDDQVCTTEYSRIVPLENGEIVVSLVNGRPGSRNFTYSPVLRDFTKATNIRLRFLRTTTLLGHLISKAQRDPTVTRRYYYSIKDISIGGRCVCHGHAQVCGGASNQDNPNRLQCECQHNTCGESCDRCCPGFNQKPWRAATVDSPNECEPCQCFSHAFDCYYDPEMERRGASLDTFGRFNGGGVCINCQHNTAGVNCEQCLEGFYRPYGVPPESPTGCIRCRCDERTTAGCEMGSGRCICKPQFTGEYCDRCADGYYYYPQCIRYPVYQTTTESPAGPIVGPTACPQGYFGSPSCQQCICDYRGTAYGVCDASGRCLCRQGVEGQRCDRCQPGYHSFPNCQACLCDGAGVANSVCSPSGQCVCFPNYGGQECDGCSPGYYGYPDCAACQCSQEGSYGSICNPLSGQCLCLPGVVGQQCDRCASGLRFPHCSAPISVCNPAGTELADPQTGSCRCLTNVEGTLCDRCKPLHWNLATNNPRGCIECQCDVKGTLSGVGECEQKSGKCHCKPNTCGHACDTCKNGYFLLQKKKYFGCEGCQCDVGGAVGMACDEISGRCQCRENVVGLKCTEPAPSYYFPTLHQLKFEVEDGTTPNARPVRFGYNPQEFPDFSWRGYAVMSPAQSEVRVTVHVDPKDGRQHLFRVVLRFTNPSSTSVTGSIKATNNRGAAGSDQKGVLLDYLVLLPRDYYEAPLLQEKITQPCTYLPTANRDTNCLLYKHVAMDGFSSVLGAQGKLSSRSGRRRRQARVRRPTSDHPEMADLSGRQSQLQLSLRVPHPGPYALVLEYASEVDTVQNVNILISGQSGDHIPARANIYSCAYSFLCRSVAVDSNNQVTMLQLSHKTEILLQTSTATFLLHKVYAVPAEEFSIEYVDPKVLCVSTHGRFTENSRHCILRQFDKPASAWILYAARDGQLSSAPAVSPQRGENEDYRWRRQTGVFPVHEPQSDGILLKFPQTEISFTPNVPLPGRYVVVVHYHQPEHTSFPVEVRVNAGREWKGSINASFCPAVTGCREVVIADDRIALDFDQNSWQQPTISVIVPPRKTLILDYILLVPDSSYTPDLLREKPLDKSADFIQQCRGEGFYIDPRASSQFCRDSARSLAAAYNDGALPCNCDKSGSTGSVCDPVGGQCPCRRHVIGQQCTKCATGYYGFPYCRPCECGRRLCDEVTGRCICPPQTVKPACDVCQSQTFSYHPLLGCEGCECSPNGIKANAGPECDRITGQCSCKPRIGGRQCDRCAPGYYRFPDCIPCNCKQGGVTPDVCHPDTGRCLCKFVGMQAWRLESPDQEEVISVLNTASNTVVADIQELPPTIQTLHWVAPSSYLGNRVSSYGGFLTYQSKSFGIPSEGMTLLDRRPDVVLTGRNMTLIHMAPQVPLPDRLYQGRVQLLEGNWRHAITNRPVSREELMMVLAGLVGLRIRALYFTQTQRLSLGEVGLEGATDTGTGGPGNTVEDCSCPPQYTGDSCEKCSPGYYRDGSGPFLGRCVPCQCNGLADECEEKTGRCLNCQYNTAGDRCERCKEGYYGNAAQRTCRVCPCPFSVATNSFAIGCREVFGDFQCICRAGYTGDKCESCAPGYYGDPLTPGGSCRPCNCNGNGNNCDPRTGVCKNTLEPGDTNTDENCQECDNCAQTLLHDLEKLDDELGKIKGQLDNANASMSSQDRLKKLEQALYDTKILVNKYSTTINTQKSRVNQLKDDTKNLSDDISSLKDKADERANEADMAVEDVERTHRRAKDLDSEIRNTLKKIQALLDQLNEGSGSGTPAPGGNLSKMLEDAQRMVDEMNNKNFTPEKKAADKERDEAKKLLDYIKTNVSKQCDQNEAAAKKIQGLLKNYEDKLKDLDKAIKEAANLVKIANAQNGLNAQALRDLQERIEDLKKDRKVVESKMAMAEDELQKTQDLEKMLSNSKMEYEQLAAQMDGAKTDLTKKVNEISKAAAKGDIVEAAEEHAKNLAKLAKDLEDTVKNASGRSEVRNAKDAIDAYKNITDAINAAEIAAKEAKDAADNALNNVKKQNLTERAKNLKKNGENLLQNANQAEKDLENAANNLTDLTERMQNADEKKKALLKDLLDAENQLKNIKRDDIGNIIDEAKRKAASANSTATDTMNKLNDIRKEVDKINVSPSDANLKNVLDGVDQTVKDLLKTIPSLDDKISEVENLTSQFSTSNITENIKKIKELIEQARDAANRIVVPMKFTGDGHVELRPPKNLDDLKAYTDLSLSLQRPLTSGDRGDGRRRRRQTSSKNDMFVLYLGGRDSKNYIGMVLRNNVLYGVYKLNGEEMVMKTGFITKSSFEQAMFDSVELHRIYQDAEMVLTKYSAGSSGSQPIKKSEQGQDIKNLLDLTPNDIVFYVGGYPSNFTPPDSLKYPGYHGCIEFSSFNDKVISLYNFKNAEKINPEPPCKRYKSRGDTSYFEGTGYGKMKIDSKLYISMNVYTRSENGLLLYMENEGTYFTLTMEKGIIFLRSNLLEAATDNVKIFPRDNFADVLFYAANNKIIVRANSKQVVSRDLPYDYSKFKECYIGGAPQDLRERDNITMRPFKGCIKDLKLNRNHKTLDEEVGISNGCPKDSMVTRKAEFNLGSSLSSDLAGFSLAGNVSVSLGFKSTENQGLILQYKKASEGLMNIALQNGYVIVTLSSDMWKSNKQYNDGQWHYVTAKRTSGRTEVIIDDEDIAQPHSGSSSTADTAGSLVLGQNEFKGCISNLYTRRPDHLYKAEDFSTFGSSGNVFVDVCTADSPAQQMLDRSPKRR</sequence>
<dbReference type="GO" id="GO:0005102">
    <property type="term" value="F:signaling receptor binding"/>
    <property type="evidence" value="ECO:0007669"/>
    <property type="project" value="InterPro"/>
</dbReference>
<feature type="domain" description="Laminin EGF-like" evidence="17">
    <location>
        <begin position="1401"/>
        <end position="1449"/>
    </location>
</feature>
<dbReference type="InterPro" id="IPR000034">
    <property type="entry name" value="Laminin_IV"/>
</dbReference>
<keyword evidence="11 12" id="KW-0424">Laminin EGF-like domain</keyword>
<dbReference type="GO" id="GO:0030334">
    <property type="term" value="P:regulation of cell migration"/>
    <property type="evidence" value="ECO:0007669"/>
    <property type="project" value="InterPro"/>
</dbReference>
<dbReference type="SMART" id="SM00180">
    <property type="entry name" value="EGF_Lam"/>
    <property type="match status" value="15"/>
</dbReference>
<dbReference type="CDD" id="cd00110">
    <property type="entry name" value="LamG"/>
    <property type="match status" value="2"/>
</dbReference>
<dbReference type="FunFam" id="2.10.25.10:FF:000083">
    <property type="entry name" value="Laminin subunit alpha"/>
    <property type="match status" value="2"/>
</dbReference>
<feature type="domain" description="Laminin EGF-like" evidence="17">
    <location>
        <begin position="499"/>
        <end position="543"/>
    </location>
</feature>
<keyword evidence="4 15" id="KW-0732">Signal</keyword>
<dbReference type="Proteomes" id="UP000424527">
    <property type="component" value="Unassembled WGS sequence"/>
</dbReference>
<evidence type="ECO:0000313" key="21">
    <source>
        <dbReference type="Proteomes" id="UP000424527"/>
    </source>
</evidence>
<evidence type="ECO:0000256" key="9">
    <source>
        <dbReference type="ARBA" id="ARBA00023157"/>
    </source>
</evidence>
<evidence type="ECO:0000256" key="12">
    <source>
        <dbReference type="PROSITE-ProRule" id="PRU00460"/>
    </source>
</evidence>
<feature type="disulfide bond" evidence="12">
    <location>
        <begin position="519"/>
        <end position="528"/>
    </location>
</feature>
<dbReference type="CDD" id="cd00055">
    <property type="entry name" value="EGF_Lam"/>
    <property type="match status" value="15"/>
</dbReference>
<dbReference type="SMART" id="SM00281">
    <property type="entry name" value="LamB"/>
    <property type="match status" value="1"/>
</dbReference>
<feature type="disulfide bond" evidence="12">
    <location>
        <begin position="1313"/>
        <end position="1330"/>
    </location>
</feature>
<feature type="coiled-coil region" evidence="13">
    <location>
        <begin position="1882"/>
        <end position="1951"/>
    </location>
</feature>
<keyword evidence="6" id="KW-0084">Basement membrane</keyword>
<evidence type="ECO:0000256" key="8">
    <source>
        <dbReference type="ARBA" id="ARBA00023054"/>
    </source>
</evidence>
<protein>
    <submittedName>
        <fullName evidence="20">Laminin subunit alpha-3 Epiligrin 170 kDa subunit</fullName>
    </submittedName>
</protein>
<keyword evidence="21" id="KW-1185">Reference proteome</keyword>
<evidence type="ECO:0000256" key="3">
    <source>
        <dbReference type="ARBA" id="ARBA00022530"/>
    </source>
</evidence>
<evidence type="ECO:0000259" key="16">
    <source>
        <dbReference type="PROSITE" id="PS50025"/>
    </source>
</evidence>
<evidence type="ECO:0000256" key="4">
    <source>
        <dbReference type="ARBA" id="ARBA00022729"/>
    </source>
</evidence>
<keyword evidence="8 13" id="KW-0175">Coiled coil</keyword>
<comment type="subcellular location">
    <subcellularLocation>
        <location evidence="1">Secreted</location>
        <location evidence="1">Extracellular space</location>
        <location evidence="1">Extracellular matrix</location>
        <location evidence="1">Basement membrane</location>
    </subcellularLocation>
</comment>
<dbReference type="InterPro" id="IPR008211">
    <property type="entry name" value="Laminin_N"/>
</dbReference>
<evidence type="ECO:0000256" key="10">
    <source>
        <dbReference type="ARBA" id="ARBA00023180"/>
    </source>
</evidence>
<keyword evidence="3" id="KW-0272">Extracellular matrix</keyword>
<dbReference type="InterPro" id="IPR013320">
    <property type="entry name" value="ConA-like_dom_sf"/>
</dbReference>
<comment type="caution">
    <text evidence="12">Lacks conserved residue(s) required for the propagation of feature annotation.</text>
</comment>
<keyword evidence="5" id="KW-0677">Repeat</keyword>
<dbReference type="GO" id="GO:0030155">
    <property type="term" value="P:regulation of cell adhesion"/>
    <property type="evidence" value="ECO:0007669"/>
    <property type="project" value="InterPro"/>
</dbReference>
<dbReference type="InterPro" id="IPR001791">
    <property type="entry name" value="Laminin_G"/>
</dbReference>
<feature type="disulfide bond" evidence="12">
    <location>
        <begin position="708"/>
        <end position="717"/>
    </location>
</feature>
<feature type="domain" description="Laminin G" evidence="16">
    <location>
        <begin position="2598"/>
        <end position="2761"/>
    </location>
</feature>
<dbReference type="Pfam" id="PF06008">
    <property type="entry name" value="Laminin_I"/>
    <property type="match status" value="1"/>
</dbReference>